<dbReference type="STRING" id="86166.TAGGR_25"/>
<sequence length="73" mass="7956">MKELLTVLETGYNHGAGCFGDGVQFATDCTAGKGNLIKKPRGKLAFTLIDPKQGKQIFYFVSLFASREPVFPS</sequence>
<evidence type="ECO:0000256" key="2">
    <source>
        <dbReference type="ARBA" id="ARBA00023134"/>
    </source>
</evidence>
<keyword evidence="1" id="KW-0547">Nucleotide-binding</keyword>
<keyword evidence="5" id="KW-1185">Reference proteome</keyword>
<comment type="caution">
    <text evidence="4">The sequence shown here is derived from an EMBL/GenBank/DDBJ whole genome shotgun (WGS) entry which is preliminary data.</text>
</comment>
<dbReference type="EMBL" id="BCNO01000002">
    <property type="protein sequence ID" value="GAQ95121.1"/>
    <property type="molecule type" value="Genomic_DNA"/>
</dbReference>
<evidence type="ECO:0000259" key="3">
    <source>
        <dbReference type="Pfam" id="PF02663"/>
    </source>
</evidence>
<dbReference type="InterPro" id="IPR037103">
    <property type="entry name" value="Tubulin/FtsZ-like_C"/>
</dbReference>
<dbReference type="Pfam" id="PF02663">
    <property type="entry name" value="FmdE"/>
    <property type="match status" value="1"/>
</dbReference>
<dbReference type="Proteomes" id="UP000054976">
    <property type="component" value="Unassembled WGS sequence"/>
</dbReference>
<reference evidence="5" key="1">
    <citation type="submission" date="2016-01" db="EMBL/GenBank/DDBJ databases">
        <title>Draft genome sequence of Thermodesulfovibrio aggregans strain TGE-P1.</title>
        <authorList>
            <person name="Sekiguchi Y."/>
            <person name="Ohashi A."/>
            <person name="Matsuura N."/>
            <person name="Tourlousse M.D."/>
        </authorList>
    </citation>
    <scope>NUCLEOTIDE SEQUENCE [LARGE SCALE GENOMIC DNA]</scope>
    <source>
        <strain evidence="5">TGE-P1</strain>
    </source>
</reference>
<feature type="domain" description="Formylmethanofuran dehydrogenase subunit E" evidence="3">
    <location>
        <begin position="2"/>
        <end position="62"/>
    </location>
</feature>
<dbReference type="Gene3D" id="3.30.1330.20">
    <property type="entry name" value="Tubulin/FtsZ, C-terminal domain"/>
    <property type="match status" value="1"/>
</dbReference>
<gene>
    <name evidence="4" type="ORF">TAGGR_25</name>
</gene>
<accession>A0A0U9HW30</accession>
<dbReference type="InterPro" id="IPR053194">
    <property type="entry name" value="tRNA_methyltr_O"/>
</dbReference>
<proteinExistence type="predicted"/>
<dbReference type="OrthoDB" id="9804309at2"/>
<protein>
    <submittedName>
        <fullName evidence="4">Formylmethanofuran dehydrogenase subunit E</fullName>
    </submittedName>
</protein>
<dbReference type="PANTHER" id="PTHR39418">
    <property type="entry name" value="DEHYDROGENASE-RELATED"/>
    <property type="match status" value="1"/>
</dbReference>
<evidence type="ECO:0000313" key="4">
    <source>
        <dbReference type="EMBL" id="GAQ95121.1"/>
    </source>
</evidence>
<dbReference type="PANTHER" id="PTHR39418:SF1">
    <property type="entry name" value="DEHYDROGENASE"/>
    <property type="match status" value="1"/>
</dbReference>
<evidence type="ECO:0000256" key="1">
    <source>
        <dbReference type="ARBA" id="ARBA00022741"/>
    </source>
</evidence>
<name>A0A0U9HW30_9BACT</name>
<dbReference type="GO" id="GO:0005525">
    <property type="term" value="F:GTP binding"/>
    <property type="evidence" value="ECO:0007669"/>
    <property type="project" value="UniProtKB-KW"/>
</dbReference>
<dbReference type="InterPro" id="IPR003814">
    <property type="entry name" value="FmdEsu_dom"/>
</dbReference>
<dbReference type="SUPFAM" id="SSF143555">
    <property type="entry name" value="FwdE-like"/>
    <property type="match status" value="1"/>
</dbReference>
<dbReference type="RefSeq" id="WP_059176574.1">
    <property type="nucleotide sequence ID" value="NZ_BCNO01000002.1"/>
</dbReference>
<dbReference type="AlphaFoldDB" id="A0A0U9HW30"/>
<evidence type="ECO:0000313" key="5">
    <source>
        <dbReference type="Proteomes" id="UP000054976"/>
    </source>
</evidence>
<organism evidence="4 5">
    <name type="scientific">Thermodesulfovibrio aggregans</name>
    <dbReference type="NCBI Taxonomy" id="86166"/>
    <lineage>
        <taxon>Bacteria</taxon>
        <taxon>Pseudomonadati</taxon>
        <taxon>Nitrospirota</taxon>
        <taxon>Thermodesulfovibrionia</taxon>
        <taxon>Thermodesulfovibrionales</taxon>
        <taxon>Thermodesulfovibrionaceae</taxon>
        <taxon>Thermodesulfovibrio</taxon>
    </lineage>
</organism>
<keyword evidence="2" id="KW-0342">GTP-binding</keyword>